<dbReference type="Proteomes" id="UP000797356">
    <property type="component" value="Chromosome 3"/>
</dbReference>
<organism evidence="1 2">
    <name type="scientific">Cocos nucifera</name>
    <name type="common">Coconut palm</name>
    <dbReference type="NCBI Taxonomy" id="13894"/>
    <lineage>
        <taxon>Eukaryota</taxon>
        <taxon>Viridiplantae</taxon>
        <taxon>Streptophyta</taxon>
        <taxon>Embryophyta</taxon>
        <taxon>Tracheophyta</taxon>
        <taxon>Spermatophyta</taxon>
        <taxon>Magnoliopsida</taxon>
        <taxon>Liliopsida</taxon>
        <taxon>Arecaceae</taxon>
        <taxon>Arecoideae</taxon>
        <taxon>Cocoseae</taxon>
        <taxon>Attaleinae</taxon>
        <taxon>Cocos</taxon>
    </lineage>
</organism>
<dbReference type="EMBL" id="CM017874">
    <property type="protein sequence ID" value="KAG1335097.1"/>
    <property type="molecule type" value="Genomic_DNA"/>
</dbReference>
<dbReference type="AlphaFoldDB" id="A0A8K0MYQ8"/>
<reference evidence="1" key="1">
    <citation type="journal article" date="2017" name="Gigascience">
        <title>The genome draft of coconut (Cocos nucifera).</title>
        <authorList>
            <person name="Xiao Y."/>
            <person name="Xu P."/>
            <person name="Fan H."/>
            <person name="Baudouin L."/>
            <person name="Xia W."/>
            <person name="Bocs S."/>
            <person name="Xu J."/>
            <person name="Li Q."/>
            <person name="Guo A."/>
            <person name="Zhou L."/>
            <person name="Li J."/>
            <person name="Wu Y."/>
            <person name="Ma Z."/>
            <person name="Armero A."/>
            <person name="Issali A.E."/>
            <person name="Liu N."/>
            <person name="Peng M."/>
            <person name="Yang Y."/>
        </authorList>
    </citation>
    <scope>NUCLEOTIDE SEQUENCE</scope>
    <source>
        <tissue evidence="1">Spear leaf of Hainan Tall coconut</tissue>
    </source>
</reference>
<comment type="caution">
    <text evidence="1">The sequence shown here is derived from an EMBL/GenBank/DDBJ whole genome shotgun (WGS) entry which is preliminary data.</text>
</comment>
<evidence type="ECO:0000313" key="1">
    <source>
        <dbReference type="EMBL" id="KAG1335097.1"/>
    </source>
</evidence>
<evidence type="ECO:0000313" key="2">
    <source>
        <dbReference type="Proteomes" id="UP000797356"/>
    </source>
</evidence>
<name>A0A8K0MYQ8_COCNU</name>
<gene>
    <name evidence="1" type="ORF">COCNU_03G012160</name>
</gene>
<sequence length="189" mass="21015">MMPISSAAASRRDPWPSFVTPLYASTLLLAATATALARFLHHKLSKDLPTDGRIFTSTHRPLPTSPPFAQPPPLRYPSASLLIQPLSPTPLLLCIPKCGDHSWLYFPTVRQYAPPESHPRLNHGHHCLCPGGCWKSNRIQWQWIEARRSCTSLVPLVCTSPAPAIYAFLQEIHLPSPSSSFVFLFSHGF</sequence>
<reference evidence="1" key="2">
    <citation type="submission" date="2019-07" db="EMBL/GenBank/DDBJ databases">
        <authorList>
            <person name="Yang Y."/>
            <person name="Bocs S."/>
            <person name="Baudouin L."/>
        </authorList>
    </citation>
    <scope>NUCLEOTIDE SEQUENCE</scope>
    <source>
        <tissue evidence="1">Spear leaf of Hainan Tall coconut</tissue>
    </source>
</reference>
<proteinExistence type="predicted"/>
<keyword evidence="2" id="KW-1185">Reference proteome</keyword>
<accession>A0A8K0MYQ8</accession>
<protein>
    <submittedName>
        <fullName evidence="1">Uncharacterized protein</fullName>
    </submittedName>
</protein>